<evidence type="ECO:0000313" key="10">
    <source>
        <dbReference type="Proteomes" id="UP000295184"/>
    </source>
</evidence>
<keyword evidence="4" id="KW-0805">Transcription regulation</keyword>
<dbReference type="Pfam" id="PF01475">
    <property type="entry name" value="FUR"/>
    <property type="match status" value="1"/>
</dbReference>
<dbReference type="AlphaFoldDB" id="A0A4V2QCR5"/>
<dbReference type="GO" id="GO:1900376">
    <property type="term" value="P:regulation of secondary metabolite biosynthetic process"/>
    <property type="evidence" value="ECO:0007669"/>
    <property type="project" value="TreeGrafter"/>
</dbReference>
<comment type="caution">
    <text evidence="9">The sequence shown here is derived from an EMBL/GenBank/DDBJ whole genome shotgun (WGS) entry which is preliminary data.</text>
</comment>
<organism evidence="9 10">
    <name type="scientific">Allofournierella massiliensis</name>
    <dbReference type="NCBI Taxonomy" id="1650663"/>
    <lineage>
        <taxon>Bacteria</taxon>
        <taxon>Bacillati</taxon>
        <taxon>Bacillota</taxon>
        <taxon>Clostridia</taxon>
        <taxon>Eubacteriales</taxon>
        <taxon>Oscillospiraceae</taxon>
        <taxon>Allofournierella</taxon>
    </lineage>
</organism>
<dbReference type="OrthoDB" id="8659436at2"/>
<evidence type="ECO:0000256" key="2">
    <source>
        <dbReference type="ARBA" id="ARBA00022491"/>
    </source>
</evidence>
<dbReference type="STRING" id="1650663.GCA_001486665_02991"/>
<evidence type="ECO:0000256" key="7">
    <source>
        <dbReference type="PIRSR" id="PIRSR602481-1"/>
    </source>
</evidence>
<keyword evidence="3 7" id="KW-0862">Zinc</keyword>
<dbReference type="GO" id="GO:0045892">
    <property type="term" value="P:negative regulation of DNA-templated transcription"/>
    <property type="evidence" value="ECO:0007669"/>
    <property type="project" value="TreeGrafter"/>
</dbReference>
<protein>
    <submittedName>
        <fullName evidence="9">Fur family peroxide stress response transcriptional regulator</fullName>
    </submittedName>
</protein>
<dbReference type="PANTHER" id="PTHR33202">
    <property type="entry name" value="ZINC UPTAKE REGULATION PROTEIN"/>
    <property type="match status" value="1"/>
</dbReference>
<dbReference type="CDD" id="cd07153">
    <property type="entry name" value="Fur_like"/>
    <property type="match status" value="1"/>
</dbReference>
<dbReference type="GO" id="GO:0000976">
    <property type="term" value="F:transcription cis-regulatory region binding"/>
    <property type="evidence" value="ECO:0007669"/>
    <property type="project" value="TreeGrafter"/>
</dbReference>
<reference evidence="9 10" key="1">
    <citation type="submission" date="2019-03" db="EMBL/GenBank/DDBJ databases">
        <title>Genomic Encyclopedia of Type Strains, Phase IV (KMG-IV): sequencing the most valuable type-strain genomes for metagenomic binning, comparative biology and taxonomic classification.</title>
        <authorList>
            <person name="Goeker M."/>
        </authorList>
    </citation>
    <scope>NUCLEOTIDE SEQUENCE [LARGE SCALE GENOMIC DNA]</scope>
    <source>
        <strain evidence="9 10">DSM 100451</strain>
    </source>
</reference>
<comment type="cofactor">
    <cofactor evidence="8">
        <name>Mn(2+)</name>
        <dbReference type="ChEBI" id="CHEBI:29035"/>
    </cofactor>
    <cofactor evidence="8">
        <name>Fe(2+)</name>
        <dbReference type="ChEBI" id="CHEBI:29033"/>
    </cofactor>
    <text evidence="8">Binds 1 Mn(2+) or Fe(2+) ion per subunit.</text>
</comment>
<dbReference type="InterPro" id="IPR036388">
    <property type="entry name" value="WH-like_DNA-bd_sf"/>
</dbReference>
<accession>A0A4V2QCR5</accession>
<dbReference type="SUPFAM" id="SSF46785">
    <property type="entry name" value="Winged helix' DNA-binding domain"/>
    <property type="match status" value="1"/>
</dbReference>
<evidence type="ECO:0000313" key="9">
    <source>
        <dbReference type="EMBL" id="TCL61417.1"/>
    </source>
</evidence>
<dbReference type="RefSeq" id="WP_058966325.1">
    <property type="nucleotide sequence ID" value="NZ_CABKVM010000019.1"/>
</dbReference>
<comment type="similarity">
    <text evidence="1">Belongs to the Fur family.</text>
</comment>
<dbReference type="InterPro" id="IPR036390">
    <property type="entry name" value="WH_DNA-bd_sf"/>
</dbReference>
<keyword evidence="6" id="KW-0804">Transcription</keyword>
<sequence length="127" mass="14558">MRYSRQRELVLRQVQNRCDHPTADDIYLAIREDCPGLSLGTVYRNLNGLVEMGRVRRVSIPGMADRFDRTLSEHDHLYCTRCGKVEDVFLDKTAINQMIEARKDLAIEHVSLNLYGLCSACREAGRS</sequence>
<keyword evidence="7" id="KW-0479">Metal-binding</keyword>
<dbReference type="Gene3D" id="1.10.10.10">
    <property type="entry name" value="Winged helix-like DNA-binding domain superfamily/Winged helix DNA-binding domain"/>
    <property type="match status" value="1"/>
</dbReference>
<dbReference type="GO" id="GO:0003700">
    <property type="term" value="F:DNA-binding transcription factor activity"/>
    <property type="evidence" value="ECO:0007669"/>
    <property type="project" value="InterPro"/>
</dbReference>
<feature type="binding site" evidence="7">
    <location>
        <position position="79"/>
    </location>
    <ligand>
        <name>Zn(2+)</name>
        <dbReference type="ChEBI" id="CHEBI:29105"/>
    </ligand>
</feature>
<dbReference type="PANTHER" id="PTHR33202:SF7">
    <property type="entry name" value="FERRIC UPTAKE REGULATION PROTEIN"/>
    <property type="match status" value="1"/>
</dbReference>
<feature type="binding site" evidence="8">
    <location>
        <position position="75"/>
    </location>
    <ligand>
        <name>Fe cation</name>
        <dbReference type="ChEBI" id="CHEBI:24875"/>
    </ligand>
</feature>
<evidence type="ECO:0000256" key="5">
    <source>
        <dbReference type="ARBA" id="ARBA00023125"/>
    </source>
</evidence>
<dbReference type="Gene3D" id="3.30.1490.190">
    <property type="match status" value="1"/>
</dbReference>
<keyword evidence="8" id="KW-0408">Iron</keyword>
<gene>
    <name evidence="9" type="ORF">EDD77_102156</name>
</gene>
<dbReference type="Proteomes" id="UP000295184">
    <property type="component" value="Unassembled WGS sequence"/>
</dbReference>
<comment type="cofactor">
    <cofactor evidence="7">
        <name>Zn(2+)</name>
        <dbReference type="ChEBI" id="CHEBI:29105"/>
    </cofactor>
    <text evidence="7">Binds 1 zinc ion per subunit.</text>
</comment>
<feature type="binding site" evidence="7">
    <location>
        <position position="121"/>
    </location>
    <ligand>
        <name>Zn(2+)</name>
        <dbReference type="ChEBI" id="CHEBI:29105"/>
    </ligand>
</feature>
<keyword evidence="2" id="KW-0678">Repressor</keyword>
<dbReference type="InterPro" id="IPR043135">
    <property type="entry name" value="Fur_C"/>
</dbReference>
<evidence type="ECO:0000256" key="3">
    <source>
        <dbReference type="ARBA" id="ARBA00022833"/>
    </source>
</evidence>
<dbReference type="GO" id="GO:0008270">
    <property type="term" value="F:zinc ion binding"/>
    <property type="evidence" value="ECO:0007669"/>
    <property type="project" value="TreeGrafter"/>
</dbReference>
<evidence type="ECO:0000256" key="1">
    <source>
        <dbReference type="ARBA" id="ARBA00007957"/>
    </source>
</evidence>
<feature type="binding site" evidence="7">
    <location>
        <position position="118"/>
    </location>
    <ligand>
        <name>Zn(2+)</name>
        <dbReference type="ChEBI" id="CHEBI:29105"/>
    </ligand>
</feature>
<dbReference type="GeneID" id="97382508"/>
<feature type="binding site" evidence="7">
    <location>
        <position position="82"/>
    </location>
    <ligand>
        <name>Zn(2+)</name>
        <dbReference type="ChEBI" id="CHEBI:29105"/>
    </ligand>
</feature>
<evidence type="ECO:0000256" key="8">
    <source>
        <dbReference type="PIRSR" id="PIRSR602481-2"/>
    </source>
</evidence>
<keyword evidence="5" id="KW-0238">DNA-binding</keyword>
<evidence type="ECO:0000256" key="4">
    <source>
        <dbReference type="ARBA" id="ARBA00023015"/>
    </source>
</evidence>
<dbReference type="InterPro" id="IPR002481">
    <property type="entry name" value="FUR"/>
</dbReference>
<dbReference type="EMBL" id="SLUM01000002">
    <property type="protein sequence ID" value="TCL61417.1"/>
    <property type="molecule type" value="Genomic_DNA"/>
</dbReference>
<name>A0A4V2QCR5_9FIRM</name>
<proteinExistence type="inferred from homology"/>
<evidence type="ECO:0000256" key="6">
    <source>
        <dbReference type="ARBA" id="ARBA00023163"/>
    </source>
</evidence>